<name>A0AAP0JHH7_9MAGN</name>
<dbReference type="PANTHER" id="PTHR45650">
    <property type="entry name" value="GDSL-LIKE LIPASE/ACYLHYDROLASE-RELATED"/>
    <property type="match status" value="1"/>
</dbReference>
<keyword evidence="3" id="KW-0964">Secreted</keyword>
<dbReference type="InterPro" id="IPR001087">
    <property type="entry name" value="GDSL"/>
</dbReference>
<evidence type="ECO:0000256" key="1">
    <source>
        <dbReference type="ARBA" id="ARBA00004613"/>
    </source>
</evidence>
<dbReference type="InterPro" id="IPR036514">
    <property type="entry name" value="SGNH_hydro_sf"/>
</dbReference>
<comment type="subcellular location">
    <subcellularLocation>
        <location evidence="1">Secreted</location>
    </subcellularLocation>
</comment>
<evidence type="ECO:0000313" key="10">
    <source>
        <dbReference type="Proteomes" id="UP001420932"/>
    </source>
</evidence>
<comment type="caution">
    <text evidence="9">The sequence shown here is derived from an EMBL/GenBank/DDBJ whole genome shotgun (WGS) entry which is preliminary data.</text>
</comment>
<keyword evidence="4 8" id="KW-0732">Signal</keyword>
<dbReference type="InterPro" id="IPR035669">
    <property type="entry name" value="SGNH_plant_lipase-like"/>
</dbReference>
<dbReference type="EMBL" id="JBBNAF010000006">
    <property type="protein sequence ID" value="KAK9134136.1"/>
    <property type="molecule type" value="Genomic_DNA"/>
</dbReference>
<evidence type="ECO:0000256" key="3">
    <source>
        <dbReference type="ARBA" id="ARBA00022525"/>
    </source>
</evidence>
<feature type="chain" id="PRO_5042931103" evidence="8">
    <location>
        <begin position="23"/>
        <end position="363"/>
    </location>
</feature>
<keyword evidence="10" id="KW-1185">Reference proteome</keyword>
<evidence type="ECO:0000256" key="2">
    <source>
        <dbReference type="ARBA" id="ARBA00008668"/>
    </source>
</evidence>
<dbReference type="GO" id="GO:0005576">
    <property type="term" value="C:extracellular region"/>
    <property type="evidence" value="ECO:0007669"/>
    <property type="project" value="UniProtKB-SubCell"/>
</dbReference>
<protein>
    <submittedName>
        <fullName evidence="9">Uncharacterized protein</fullName>
    </submittedName>
</protein>
<evidence type="ECO:0000256" key="7">
    <source>
        <dbReference type="ARBA" id="ARBA00023098"/>
    </source>
</evidence>
<dbReference type="AlphaFoldDB" id="A0AAP0JHH7"/>
<sequence>MTMMMKTLLILVGVVMIGLVECSSGAPLVPAMFAFGDSIIDCGNNNFLSSIAKANYLPYGIDFNGWPSGRFTNSRTIIDLLGEKMGLPYLPPYADPTTVGSRIIYGVNYASAAAGVLDETGQHYGERFSLSQQVLNFENTLNELRYQIGGGANLTRYLAKSIAVLVLGSNDYINNYLLPTLYPTSQLYSTSEFANLLLNHYTRQLLALHTLGLRKFFIAGVGPLGCIPNQRGTGQAPPGRCLDYVNQMVGPFNQGLRALVDQLNSQHPGAIFAYGNTYGAVGDILNNPAVYGFSVVDRGCCGLINLQRITCLPFSTPCPDRNQFVFWDAFHATQGVYAVLAHRAFVGPQNDCYPINVQQITLL</sequence>
<feature type="signal peptide" evidence="8">
    <location>
        <begin position="1"/>
        <end position="22"/>
    </location>
</feature>
<dbReference type="PANTHER" id="PTHR45650:SF8">
    <property type="entry name" value="GDSL ESTERASE_LIPASE"/>
    <property type="match status" value="1"/>
</dbReference>
<evidence type="ECO:0000256" key="6">
    <source>
        <dbReference type="ARBA" id="ARBA00022963"/>
    </source>
</evidence>
<accession>A0AAP0JHH7</accession>
<evidence type="ECO:0000256" key="5">
    <source>
        <dbReference type="ARBA" id="ARBA00022801"/>
    </source>
</evidence>
<organism evidence="9 10">
    <name type="scientific">Stephania yunnanensis</name>
    <dbReference type="NCBI Taxonomy" id="152371"/>
    <lineage>
        <taxon>Eukaryota</taxon>
        <taxon>Viridiplantae</taxon>
        <taxon>Streptophyta</taxon>
        <taxon>Embryophyta</taxon>
        <taxon>Tracheophyta</taxon>
        <taxon>Spermatophyta</taxon>
        <taxon>Magnoliopsida</taxon>
        <taxon>Ranunculales</taxon>
        <taxon>Menispermaceae</taxon>
        <taxon>Menispermoideae</taxon>
        <taxon>Cissampelideae</taxon>
        <taxon>Stephania</taxon>
    </lineage>
</organism>
<dbReference type="Gene3D" id="3.40.50.1110">
    <property type="entry name" value="SGNH hydrolase"/>
    <property type="match status" value="1"/>
</dbReference>
<dbReference type="CDD" id="cd01837">
    <property type="entry name" value="SGNH_plant_lipase_like"/>
    <property type="match status" value="1"/>
</dbReference>
<evidence type="ECO:0000256" key="4">
    <source>
        <dbReference type="ARBA" id="ARBA00022729"/>
    </source>
</evidence>
<evidence type="ECO:0000256" key="8">
    <source>
        <dbReference type="SAM" id="SignalP"/>
    </source>
</evidence>
<dbReference type="GO" id="GO:0016788">
    <property type="term" value="F:hydrolase activity, acting on ester bonds"/>
    <property type="evidence" value="ECO:0007669"/>
    <property type="project" value="InterPro"/>
</dbReference>
<proteinExistence type="inferred from homology"/>
<keyword evidence="6" id="KW-0442">Lipid degradation</keyword>
<evidence type="ECO:0000313" key="9">
    <source>
        <dbReference type="EMBL" id="KAK9134136.1"/>
    </source>
</evidence>
<dbReference type="Pfam" id="PF00657">
    <property type="entry name" value="Lipase_GDSL"/>
    <property type="match status" value="1"/>
</dbReference>
<dbReference type="Proteomes" id="UP001420932">
    <property type="component" value="Unassembled WGS sequence"/>
</dbReference>
<reference evidence="9 10" key="1">
    <citation type="submission" date="2024-01" db="EMBL/GenBank/DDBJ databases">
        <title>Genome assemblies of Stephania.</title>
        <authorList>
            <person name="Yang L."/>
        </authorList>
    </citation>
    <scope>NUCLEOTIDE SEQUENCE [LARGE SCALE GENOMIC DNA]</scope>
    <source>
        <strain evidence="9">YNDBR</strain>
        <tissue evidence="9">Leaf</tissue>
    </source>
</reference>
<keyword evidence="7" id="KW-0443">Lipid metabolism</keyword>
<dbReference type="GO" id="GO:0016042">
    <property type="term" value="P:lipid catabolic process"/>
    <property type="evidence" value="ECO:0007669"/>
    <property type="project" value="UniProtKB-KW"/>
</dbReference>
<dbReference type="InterPro" id="IPR051238">
    <property type="entry name" value="GDSL_esterase/lipase"/>
</dbReference>
<comment type="similarity">
    <text evidence="2">Belongs to the 'GDSL' lipolytic enzyme family.</text>
</comment>
<gene>
    <name evidence="9" type="ORF">Syun_013466</name>
</gene>
<keyword evidence="5" id="KW-0378">Hydrolase</keyword>